<feature type="transmembrane region" description="Helical" evidence="1">
    <location>
        <begin position="167"/>
        <end position="190"/>
    </location>
</feature>
<dbReference type="AlphaFoldDB" id="A0AAQ1RX28"/>
<proteinExistence type="predicted"/>
<dbReference type="Proteomes" id="UP000474718">
    <property type="component" value="Unassembled WGS sequence"/>
</dbReference>
<accession>A0AAQ1RX28</accession>
<keyword evidence="1" id="KW-0472">Membrane</keyword>
<reference evidence="4" key="2">
    <citation type="submission" date="2016-11" db="EMBL/GenBank/DDBJ databases">
        <authorList>
            <person name="Jaros S."/>
            <person name="Januszkiewicz K."/>
            <person name="Wedrychowicz H."/>
        </authorList>
    </citation>
    <scope>NUCLEOTIDE SEQUENCE [LARGE SCALE GENOMIC DNA]</scope>
    <source>
        <strain evidence="4">DSM 4029</strain>
    </source>
</reference>
<keyword evidence="1" id="KW-0812">Transmembrane</keyword>
<feature type="transmembrane region" description="Helical" evidence="1">
    <location>
        <begin position="83"/>
        <end position="102"/>
    </location>
</feature>
<evidence type="ECO:0000313" key="2">
    <source>
        <dbReference type="EMBL" id="MZL69234.1"/>
    </source>
</evidence>
<feature type="transmembrane region" description="Helical" evidence="1">
    <location>
        <begin position="27"/>
        <end position="47"/>
    </location>
</feature>
<dbReference type="EMBL" id="FQVY01000005">
    <property type="protein sequence ID" value="SHG57064.1"/>
    <property type="molecule type" value="Genomic_DNA"/>
</dbReference>
<dbReference type="InterPro" id="IPR052712">
    <property type="entry name" value="Acid_resist_chaperone_HdeD"/>
</dbReference>
<organism evidence="3 4">
    <name type="scientific">Bittarella massiliensis</name>
    <name type="common">ex Durand et al. 2017</name>
    <dbReference type="NCBI Taxonomy" id="1720313"/>
    <lineage>
        <taxon>Bacteria</taxon>
        <taxon>Bacillati</taxon>
        <taxon>Bacillota</taxon>
        <taxon>Clostridia</taxon>
        <taxon>Eubacteriales</taxon>
        <taxon>Oscillospiraceae</taxon>
        <taxon>Bittarella (ex Durand et al. 2017)</taxon>
    </lineage>
</organism>
<keyword evidence="5" id="KW-1185">Reference proteome</keyword>
<feature type="transmembrane region" description="Helical" evidence="1">
    <location>
        <begin position="141"/>
        <end position="161"/>
    </location>
</feature>
<gene>
    <name evidence="2" type="ORF">GT747_05555</name>
    <name evidence="3" type="ORF">SAMN05444424_2728</name>
</gene>
<reference evidence="3" key="1">
    <citation type="submission" date="2016-11" db="EMBL/GenBank/DDBJ databases">
        <authorList>
            <person name="Varghese N."/>
            <person name="Submissions S."/>
        </authorList>
    </citation>
    <scope>NUCLEOTIDE SEQUENCE</scope>
    <source>
        <strain evidence="3">DSM 4029</strain>
    </source>
</reference>
<feature type="transmembrane region" description="Helical" evidence="1">
    <location>
        <begin position="53"/>
        <end position="71"/>
    </location>
</feature>
<dbReference type="Pfam" id="PF03729">
    <property type="entry name" value="DUF308"/>
    <property type="match status" value="2"/>
</dbReference>
<dbReference type="PANTHER" id="PTHR34989">
    <property type="entry name" value="PROTEIN HDED"/>
    <property type="match status" value="1"/>
</dbReference>
<feature type="transmembrane region" description="Helical" evidence="1">
    <location>
        <begin position="108"/>
        <end position="129"/>
    </location>
</feature>
<keyword evidence="1" id="KW-1133">Transmembrane helix</keyword>
<dbReference type="GO" id="GO:0005886">
    <property type="term" value="C:plasma membrane"/>
    <property type="evidence" value="ECO:0007669"/>
    <property type="project" value="TreeGrafter"/>
</dbReference>
<dbReference type="Proteomes" id="UP000184089">
    <property type="component" value="Unassembled WGS sequence"/>
</dbReference>
<reference evidence="2 5" key="3">
    <citation type="journal article" date="2019" name="Nat. Med.">
        <title>A library of human gut bacterial isolates paired with longitudinal multiomics data enables mechanistic microbiome research.</title>
        <authorList>
            <person name="Poyet M."/>
            <person name="Groussin M."/>
            <person name="Gibbons S.M."/>
            <person name="Avila-Pacheco J."/>
            <person name="Jiang X."/>
            <person name="Kearney S.M."/>
            <person name="Perrotta A.R."/>
            <person name="Berdy B."/>
            <person name="Zhao S."/>
            <person name="Lieberman T.D."/>
            <person name="Swanson P.K."/>
            <person name="Smith M."/>
            <person name="Roesemann S."/>
            <person name="Alexander J.E."/>
            <person name="Rich S.A."/>
            <person name="Livny J."/>
            <person name="Vlamakis H."/>
            <person name="Clish C."/>
            <person name="Bullock K."/>
            <person name="Deik A."/>
            <person name="Scott J."/>
            <person name="Pierce K.A."/>
            <person name="Xavier R.J."/>
            <person name="Alm E.J."/>
        </authorList>
    </citation>
    <scope>NUCLEOTIDE SEQUENCE [LARGE SCALE GENOMIC DNA]</scope>
    <source>
        <strain evidence="2 5">BIOML-A2</strain>
    </source>
</reference>
<evidence type="ECO:0000313" key="3">
    <source>
        <dbReference type="EMBL" id="SHG57064.1"/>
    </source>
</evidence>
<dbReference type="PANTHER" id="PTHR34989:SF1">
    <property type="entry name" value="PROTEIN HDED"/>
    <property type="match status" value="1"/>
</dbReference>
<comment type="caution">
    <text evidence="3">The sequence shown here is derived from an EMBL/GenBank/DDBJ whole genome shotgun (WGS) entry which is preliminary data.</text>
</comment>
<protein>
    <submittedName>
        <fullName evidence="2">DUF308 domain-containing protein</fullName>
    </submittedName>
    <submittedName>
        <fullName evidence="3">Uncharacterized membrane protein HdeD, DUF308 family</fullName>
    </submittedName>
</protein>
<dbReference type="RefSeq" id="WP_021660161.1">
    <property type="nucleotide sequence ID" value="NZ_FQVY01000005.1"/>
</dbReference>
<name>A0AAQ1RX28_9FIRM</name>
<dbReference type="EMBL" id="WWVX01000003">
    <property type="protein sequence ID" value="MZL69234.1"/>
    <property type="molecule type" value="Genomic_DNA"/>
</dbReference>
<evidence type="ECO:0000256" key="1">
    <source>
        <dbReference type="SAM" id="Phobius"/>
    </source>
</evidence>
<dbReference type="InterPro" id="IPR005325">
    <property type="entry name" value="DUF308_memb"/>
</dbReference>
<evidence type="ECO:0000313" key="4">
    <source>
        <dbReference type="Proteomes" id="UP000184089"/>
    </source>
</evidence>
<evidence type="ECO:0000313" key="5">
    <source>
        <dbReference type="Proteomes" id="UP000474718"/>
    </source>
</evidence>
<sequence>MIRIDADFDYTNALVEGWNRKLRSVRIASFIISILLVVCALLCAFFPVQSAGVMSALAAILILALGVYQLIDYFCAPPFLREAGGLVSSVLNLLIGALLLAAPTEVTLSTFAFLLGLLMLVFGVNKLSFSSKLGYFGVSGYGWVVVSGVLNLLAALSFLLLPLFSALVLNYLVAGYLLVGGVTLFIEAIAMRDLKVR</sequence>